<organism evidence="1 2">
    <name type="scientific">Dermacentor silvarum</name>
    <name type="common">Tick</name>
    <dbReference type="NCBI Taxonomy" id="543639"/>
    <lineage>
        <taxon>Eukaryota</taxon>
        <taxon>Metazoa</taxon>
        <taxon>Ecdysozoa</taxon>
        <taxon>Arthropoda</taxon>
        <taxon>Chelicerata</taxon>
        <taxon>Arachnida</taxon>
        <taxon>Acari</taxon>
        <taxon>Parasitiformes</taxon>
        <taxon>Ixodida</taxon>
        <taxon>Ixodoidea</taxon>
        <taxon>Ixodidae</taxon>
        <taxon>Rhipicephalinae</taxon>
        <taxon>Dermacentor</taxon>
    </lineage>
</organism>
<reference evidence="1" key="1">
    <citation type="submission" date="2020-05" db="EMBL/GenBank/DDBJ databases">
        <title>Large-scale comparative analyses of tick genomes elucidate their genetic diversity and vector capacities.</title>
        <authorList>
            <person name="Jia N."/>
            <person name="Wang J."/>
            <person name="Shi W."/>
            <person name="Du L."/>
            <person name="Sun Y."/>
            <person name="Zhan W."/>
            <person name="Jiang J."/>
            <person name="Wang Q."/>
            <person name="Zhang B."/>
            <person name="Ji P."/>
            <person name="Sakyi L.B."/>
            <person name="Cui X."/>
            <person name="Yuan T."/>
            <person name="Jiang B."/>
            <person name="Yang W."/>
            <person name="Lam T.T.-Y."/>
            <person name="Chang Q."/>
            <person name="Ding S."/>
            <person name="Wang X."/>
            <person name="Zhu J."/>
            <person name="Ruan X."/>
            <person name="Zhao L."/>
            <person name="Wei J."/>
            <person name="Que T."/>
            <person name="Du C."/>
            <person name="Cheng J."/>
            <person name="Dai P."/>
            <person name="Han X."/>
            <person name="Huang E."/>
            <person name="Gao Y."/>
            <person name="Liu J."/>
            <person name="Shao H."/>
            <person name="Ye R."/>
            <person name="Li L."/>
            <person name="Wei W."/>
            <person name="Wang X."/>
            <person name="Wang C."/>
            <person name="Yang T."/>
            <person name="Huo Q."/>
            <person name="Li W."/>
            <person name="Guo W."/>
            <person name="Chen H."/>
            <person name="Zhou L."/>
            <person name="Ni X."/>
            <person name="Tian J."/>
            <person name="Zhou Y."/>
            <person name="Sheng Y."/>
            <person name="Liu T."/>
            <person name="Pan Y."/>
            <person name="Xia L."/>
            <person name="Li J."/>
            <person name="Zhao F."/>
            <person name="Cao W."/>
        </authorList>
    </citation>
    <scope>NUCLEOTIDE SEQUENCE</scope>
    <source>
        <strain evidence="1">Dsil-2018</strain>
    </source>
</reference>
<sequence length="783" mass="86875">MLLEEFTIDQVALPITELPDKFSEHFLSSGKLNNPTTRASDHEYYVQYEVKSQQRPAVVGAPGSASAKQRHYVPTRNSGPVPTGCTPAAEAVMAVPDEASHPGVAGASLSSEVQHCYKRRSHVPPPPSALMPFAREKRHSVAAMNANENNRRISSRLAKLRRPLRAADKEPLQRKVAEAVAVNRRKYPDYAHHPREARRRKEQERIAKQVTSKLKNASSWDNEQQPTTCTVAAQGRSSPKFQQQLHPPPLPPTPSSKHCGTITAARVGASGAGQGTVASMTTDNVPATTKDLEGQVNIKAARETEVSRAAKLCSIDAAAALPPAQTMRLLHLLIGESGDQDVVIAAIKVVSERTFFKLQSAHLWPAVDKVWKEEQQLILQAAQAQRVKLAGYGRADSPGFSAKFGTYSLLDVEGNKILHFELVQSNEVGGSCKIELEGLKQCITFLESNDIRVESIVTDRHAQIKCFMRKEKSEIIHEFDVWHVAKEINRKLIAASKKAGCEDLVLWTKSTVNHLYWSASSSDGHKDSIVPKWISILNHIQDIHSHENELFPTCAHGDIEPRAWLSEESKSFKQLKVIAASKQFLRDMPQLATRFQTYALETFHGLILHFAPNSCQYSYVGMKARTQLAALHFIENSGREQASTKAGTLRWRVKFPKATGGTPVACPVKEKTTYRYLERLLDAAMTGGKRLSAFKNAKAPPPLSSAFTKVAKEELVKKRLTRFNRTCHGVTNECAEMEQGVQKYKMVLITRFFWKPVQFPFSVFGCIGDVCSCDGRNFGFSAV</sequence>
<protein>
    <submittedName>
        <fullName evidence="1">Uncharacterized protein</fullName>
    </submittedName>
</protein>
<proteinExistence type="predicted"/>
<gene>
    <name evidence="1" type="ORF">HPB49_009714</name>
</gene>
<keyword evidence="2" id="KW-1185">Reference proteome</keyword>
<accession>A0ACB8DYB7</accession>
<dbReference type="Proteomes" id="UP000821865">
    <property type="component" value="Chromosome 1"/>
</dbReference>
<name>A0ACB8DYB7_DERSI</name>
<comment type="caution">
    <text evidence="1">The sequence shown here is derived from an EMBL/GenBank/DDBJ whole genome shotgun (WGS) entry which is preliminary data.</text>
</comment>
<dbReference type="EMBL" id="CM023470">
    <property type="protein sequence ID" value="KAH7979517.1"/>
    <property type="molecule type" value="Genomic_DNA"/>
</dbReference>
<evidence type="ECO:0000313" key="2">
    <source>
        <dbReference type="Proteomes" id="UP000821865"/>
    </source>
</evidence>
<evidence type="ECO:0000313" key="1">
    <source>
        <dbReference type="EMBL" id="KAH7979517.1"/>
    </source>
</evidence>